<reference evidence="2 3" key="1">
    <citation type="submission" date="2019-05" db="EMBL/GenBank/DDBJ databases">
        <title>Another draft genome of Portunus trituberculatus and its Hox gene families provides insights of decapod evolution.</title>
        <authorList>
            <person name="Jeong J.-H."/>
            <person name="Song I."/>
            <person name="Kim S."/>
            <person name="Choi T."/>
            <person name="Kim D."/>
            <person name="Ryu S."/>
            <person name="Kim W."/>
        </authorList>
    </citation>
    <scope>NUCLEOTIDE SEQUENCE [LARGE SCALE GENOMIC DNA]</scope>
    <source>
        <tissue evidence="2">Muscle</tissue>
    </source>
</reference>
<protein>
    <submittedName>
        <fullName evidence="2">Uncharacterized protein</fullName>
    </submittedName>
</protein>
<accession>A0A5B7EA32</accession>
<comment type="caution">
    <text evidence="2">The sequence shown here is derived from an EMBL/GenBank/DDBJ whole genome shotgun (WGS) entry which is preliminary data.</text>
</comment>
<proteinExistence type="predicted"/>
<feature type="region of interest" description="Disordered" evidence="1">
    <location>
        <begin position="65"/>
        <end position="89"/>
    </location>
</feature>
<gene>
    <name evidence="2" type="ORF">E2C01_023477</name>
</gene>
<dbReference type="AlphaFoldDB" id="A0A5B7EA32"/>
<dbReference type="EMBL" id="VSRR010002213">
    <property type="protein sequence ID" value="MPC30217.1"/>
    <property type="molecule type" value="Genomic_DNA"/>
</dbReference>
<dbReference type="Proteomes" id="UP000324222">
    <property type="component" value="Unassembled WGS sequence"/>
</dbReference>
<evidence type="ECO:0000256" key="1">
    <source>
        <dbReference type="SAM" id="MobiDB-lite"/>
    </source>
</evidence>
<evidence type="ECO:0000313" key="2">
    <source>
        <dbReference type="EMBL" id="MPC30217.1"/>
    </source>
</evidence>
<sequence length="89" mass="10166">MKEVLKCVRVRCEKSEKAEIRRIKATYEISTFSLPFSWYCVQYFSGPFAYFIVLQQQQQEQRVATGQCNGGQSEGTPATFGLIVSSNDR</sequence>
<keyword evidence="3" id="KW-1185">Reference proteome</keyword>
<name>A0A5B7EA32_PORTR</name>
<evidence type="ECO:0000313" key="3">
    <source>
        <dbReference type="Proteomes" id="UP000324222"/>
    </source>
</evidence>
<organism evidence="2 3">
    <name type="scientific">Portunus trituberculatus</name>
    <name type="common">Swimming crab</name>
    <name type="synonym">Neptunus trituberculatus</name>
    <dbReference type="NCBI Taxonomy" id="210409"/>
    <lineage>
        <taxon>Eukaryota</taxon>
        <taxon>Metazoa</taxon>
        <taxon>Ecdysozoa</taxon>
        <taxon>Arthropoda</taxon>
        <taxon>Crustacea</taxon>
        <taxon>Multicrustacea</taxon>
        <taxon>Malacostraca</taxon>
        <taxon>Eumalacostraca</taxon>
        <taxon>Eucarida</taxon>
        <taxon>Decapoda</taxon>
        <taxon>Pleocyemata</taxon>
        <taxon>Brachyura</taxon>
        <taxon>Eubrachyura</taxon>
        <taxon>Portunoidea</taxon>
        <taxon>Portunidae</taxon>
        <taxon>Portuninae</taxon>
        <taxon>Portunus</taxon>
    </lineage>
</organism>